<evidence type="ECO:0000313" key="3">
    <source>
        <dbReference type="Proteomes" id="UP000789570"/>
    </source>
</evidence>
<feature type="compositionally biased region" description="Basic and acidic residues" evidence="1">
    <location>
        <begin position="131"/>
        <end position="150"/>
    </location>
</feature>
<name>A0A9N9GKE5_9GLOM</name>
<sequence length="603" mass="70000">MDPKTFTIPPPKDMHDYFSSAPFTTRTFIEFLRRLDLEQKLRSAEQGSIHGIYTKLLNSLSENQDLPQFARDHAKRLMKELSSKETVSFWDSIVEREKRRAVEEHDYKLLEQVRNKHVTIGGSDVVRVQKEYKVDEESSEASTEKKRKDEDDATSTPPTKKSRSDYESSYSPSSSEMERLPSLATDSVFDNDDDERDVPQLSDDDSEEKEELESDDEGSDIIINENILSIAKAVKSNNSEWKLSSGELISNVLSQKTLMVIENSKNKRLTAFTASVVSRLGLSSIVDLTSEFQNGMYTWFGEEWPILKQKARSRINMLPMKFEGRVLESIEKIEDLCLEYRYWDVREYLLEQMKDRSATKFYLQIMKIYFTIMDMFLNDPYIFVDEDGKGTKLTEMEYVLKTVAPVMDIVFSDVNNIVKLRWGETVSKASTALRKIDLRIETRRKCIELSHTECARAPTPAKIVRDRSKILRTNKCILDKYLRRNLSDQDVENSAVFAFQFAGLYGQLLAVDLFDNGLYFGLEGPDFKFPSQLPNIKPLRQTLEERIIQKVTVLSQFDTQFDTQINPYKKVFHIVDEKQPEPKHKKIKFIRSTYFTPRGRNQK</sequence>
<dbReference type="Proteomes" id="UP000789570">
    <property type="component" value="Unassembled WGS sequence"/>
</dbReference>
<feature type="region of interest" description="Disordered" evidence="1">
    <location>
        <begin position="131"/>
        <end position="218"/>
    </location>
</feature>
<dbReference type="EMBL" id="CAJVPQ010002993">
    <property type="protein sequence ID" value="CAG8614951.1"/>
    <property type="molecule type" value="Genomic_DNA"/>
</dbReference>
<proteinExistence type="predicted"/>
<dbReference type="OrthoDB" id="2271399at2759"/>
<gene>
    <name evidence="2" type="ORF">FCALED_LOCUS9261</name>
</gene>
<organism evidence="2 3">
    <name type="scientific">Funneliformis caledonium</name>
    <dbReference type="NCBI Taxonomy" id="1117310"/>
    <lineage>
        <taxon>Eukaryota</taxon>
        <taxon>Fungi</taxon>
        <taxon>Fungi incertae sedis</taxon>
        <taxon>Mucoromycota</taxon>
        <taxon>Glomeromycotina</taxon>
        <taxon>Glomeromycetes</taxon>
        <taxon>Glomerales</taxon>
        <taxon>Glomeraceae</taxon>
        <taxon>Funneliformis</taxon>
    </lineage>
</organism>
<protein>
    <submittedName>
        <fullName evidence="2">1449_t:CDS:1</fullName>
    </submittedName>
</protein>
<accession>A0A9N9GKE5</accession>
<keyword evidence="3" id="KW-1185">Reference proteome</keyword>
<evidence type="ECO:0000256" key="1">
    <source>
        <dbReference type="SAM" id="MobiDB-lite"/>
    </source>
</evidence>
<comment type="caution">
    <text evidence="2">The sequence shown here is derived from an EMBL/GenBank/DDBJ whole genome shotgun (WGS) entry which is preliminary data.</text>
</comment>
<evidence type="ECO:0000313" key="2">
    <source>
        <dbReference type="EMBL" id="CAG8614951.1"/>
    </source>
</evidence>
<feature type="compositionally biased region" description="Acidic residues" evidence="1">
    <location>
        <begin position="189"/>
        <end position="218"/>
    </location>
</feature>
<reference evidence="2" key="1">
    <citation type="submission" date="2021-06" db="EMBL/GenBank/DDBJ databases">
        <authorList>
            <person name="Kallberg Y."/>
            <person name="Tangrot J."/>
            <person name="Rosling A."/>
        </authorList>
    </citation>
    <scope>NUCLEOTIDE SEQUENCE</scope>
    <source>
        <strain evidence="2">UK204</strain>
    </source>
</reference>
<dbReference type="AlphaFoldDB" id="A0A9N9GKE5"/>